<reference evidence="1 2" key="1">
    <citation type="journal article" date="2018" name="Nat. Ecol. Evol.">
        <title>Shark genomes provide insights into elasmobranch evolution and the origin of vertebrates.</title>
        <authorList>
            <person name="Hara Y"/>
            <person name="Yamaguchi K"/>
            <person name="Onimaru K"/>
            <person name="Kadota M"/>
            <person name="Koyanagi M"/>
            <person name="Keeley SD"/>
            <person name="Tatsumi K"/>
            <person name="Tanaka K"/>
            <person name="Motone F"/>
            <person name="Kageyama Y"/>
            <person name="Nozu R"/>
            <person name="Adachi N"/>
            <person name="Nishimura O"/>
            <person name="Nakagawa R"/>
            <person name="Tanegashima C"/>
            <person name="Kiyatake I"/>
            <person name="Matsumoto R"/>
            <person name="Murakumo K"/>
            <person name="Nishida K"/>
            <person name="Terakita A"/>
            <person name="Kuratani S"/>
            <person name="Sato K"/>
            <person name="Hyodo S Kuraku.S."/>
        </authorList>
    </citation>
    <scope>NUCLEOTIDE SEQUENCE [LARGE SCALE GENOMIC DNA]</scope>
</reference>
<dbReference type="Proteomes" id="UP000287033">
    <property type="component" value="Unassembled WGS sequence"/>
</dbReference>
<organism evidence="1 2">
    <name type="scientific">Chiloscyllium punctatum</name>
    <name type="common">Brownbanded bambooshark</name>
    <name type="synonym">Hemiscyllium punctatum</name>
    <dbReference type="NCBI Taxonomy" id="137246"/>
    <lineage>
        <taxon>Eukaryota</taxon>
        <taxon>Metazoa</taxon>
        <taxon>Chordata</taxon>
        <taxon>Craniata</taxon>
        <taxon>Vertebrata</taxon>
        <taxon>Chondrichthyes</taxon>
        <taxon>Elasmobranchii</taxon>
        <taxon>Galeomorphii</taxon>
        <taxon>Galeoidea</taxon>
        <taxon>Orectolobiformes</taxon>
        <taxon>Hemiscylliidae</taxon>
        <taxon>Chiloscyllium</taxon>
    </lineage>
</organism>
<comment type="caution">
    <text evidence="1">The sequence shown here is derived from an EMBL/GenBank/DDBJ whole genome shotgun (WGS) entry which is preliminary data.</text>
</comment>
<name>A0A401TXY5_CHIPU</name>
<evidence type="ECO:0000313" key="1">
    <source>
        <dbReference type="EMBL" id="GCC47521.1"/>
    </source>
</evidence>
<feature type="non-terminal residue" evidence="1">
    <location>
        <position position="38"/>
    </location>
</feature>
<protein>
    <submittedName>
        <fullName evidence="1">Uncharacterized protein</fullName>
    </submittedName>
</protein>
<dbReference type="EMBL" id="BEZZ01213218">
    <property type="protein sequence ID" value="GCC47521.1"/>
    <property type="molecule type" value="Genomic_DNA"/>
</dbReference>
<dbReference type="AlphaFoldDB" id="A0A401TXY5"/>
<sequence length="38" mass="4243">MAPREWQLCQRCTALMVARLTANPIRVGNAASETEEQP</sequence>
<keyword evidence="2" id="KW-1185">Reference proteome</keyword>
<accession>A0A401TXY5</accession>
<evidence type="ECO:0000313" key="2">
    <source>
        <dbReference type="Proteomes" id="UP000287033"/>
    </source>
</evidence>
<proteinExistence type="predicted"/>
<gene>
    <name evidence="1" type="ORF">chiPu_0031569</name>
</gene>